<dbReference type="PROSITE" id="PS50042">
    <property type="entry name" value="CNMP_BINDING_3"/>
    <property type="match status" value="1"/>
</dbReference>
<dbReference type="EMBL" id="JMQI01000057">
    <property type="protein sequence ID" value="KDN19125.1"/>
    <property type="molecule type" value="Genomic_DNA"/>
</dbReference>
<evidence type="ECO:0000313" key="2">
    <source>
        <dbReference type="EMBL" id="KDN19125.1"/>
    </source>
</evidence>
<comment type="caution">
    <text evidence="2">The sequence shown here is derived from an EMBL/GenBank/DDBJ whole genome shotgun (WGS) entry which is preliminary data.</text>
</comment>
<reference evidence="2 3" key="1">
    <citation type="submission" date="2014-05" db="EMBL/GenBank/DDBJ databases">
        <title>Draft genome sequence of Amycolatopsis rifamycinica DSM 46095.</title>
        <authorList>
            <person name="Lal R."/>
            <person name="Saxena A."/>
            <person name="Kumari R."/>
            <person name="Mukherjee U."/>
            <person name="Singh P."/>
            <person name="Sangwan N."/>
            <person name="Mahato N.K."/>
        </authorList>
    </citation>
    <scope>NUCLEOTIDE SEQUENCE [LARGE SCALE GENOMIC DNA]</scope>
    <source>
        <strain evidence="2 3">DSM 46095</strain>
    </source>
</reference>
<dbReference type="InterPro" id="IPR049817">
    <property type="entry name" value="Encap_f2b"/>
</dbReference>
<protein>
    <submittedName>
        <fullName evidence="2">Crp/Fnr family transcriptional regulator</fullName>
    </submittedName>
</protein>
<dbReference type="InterPro" id="IPR014710">
    <property type="entry name" value="RmlC-like_jellyroll"/>
</dbReference>
<dbReference type="AlphaFoldDB" id="A0A066TW82"/>
<dbReference type="NCBIfam" id="NF041163">
    <property type="entry name" value="encap_f2b"/>
    <property type="match status" value="1"/>
</dbReference>
<name>A0A066TW82_9PSEU</name>
<gene>
    <name evidence="2" type="ORF">DV20_27385</name>
</gene>
<dbReference type="eggNOG" id="COG0664">
    <property type="taxonomic scope" value="Bacteria"/>
</dbReference>
<proteinExistence type="predicted"/>
<feature type="non-terminal residue" evidence="2">
    <location>
        <position position="1"/>
    </location>
</feature>
<dbReference type="PANTHER" id="PTHR24567">
    <property type="entry name" value="CRP FAMILY TRANSCRIPTIONAL REGULATORY PROTEIN"/>
    <property type="match status" value="1"/>
</dbReference>
<evidence type="ECO:0000259" key="1">
    <source>
        <dbReference type="PROSITE" id="PS50042"/>
    </source>
</evidence>
<dbReference type="GO" id="GO:0005829">
    <property type="term" value="C:cytosol"/>
    <property type="evidence" value="ECO:0007669"/>
    <property type="project" value="TreeGrafter"/>
</dbReference>
<keyword evidence="3" id="KW-1185">Reference proteome</keyword>
<dbReference type="GO" id="GO:0003700">
    <property type="term" value="F:DNA-binding transcription factor activity"/>
    <property type="evidence" value="ECO:0007669"/>
    <property type="project" value="TreeGrafter"/>
</dbReference>
<dbReference type="SMART" id="SM00100">
    <property type="entry name" value="cNMP"/>
    <property type="match status" value="1"/>
</dbReference>
<dbReference type="Proteomes" id="UP000027345">
    <property type="component" value="Unassembled WGS sequence"/>
</dbReference>
<organism evidence="2 3">
    <name type="scientific">Amycolatopsis rifamycinica</name>
    <dbReference type="NCBI Taxonomy" id="287986"/>
    <lineage>
        <taxon>Bacteria</taxon>
        <taxon>Bacillati</taxon>
        <taxon>Actinomycetota</taxon>
        <taxon>Actinomycetes</taxon>
        <taxon>Pseudonocardiales</taxon>
        <taxon>Pseudonocardiaceae</taxon>
        <taxon>Amycolatopsis</taxon>
    </lineage>
</organism>
<dbReference type="InterPro" id="IPR018490">
    <property type="entry name" value="cNMP-bd_dom_sf"/>
</dbReference>
<accession>A0A066TW82</accession>
<dbReference type="PANTHER" id="PTHR24567:SF74">
    <property type="entry name" value="HTH-TYPE TRANSCRIPTIONAL REGULATOR ARCR"/>
    <property type="match status" value="1"/>
</dbReference>
<dbReference type="STRING" id="287986.DV20_27385"/>
<evidence type="ECO:0000313" key="3">
    <source>
        <dbReference type="Proteomes" id="UP000027345"/>
    </source>
</evidence>
<dbReference type="Gene3D" id="2.60.120.10">
    <property type="entry name" value="Jelly Rolls"/>
    <property type="match status" value="1"/>
</dbReference>
<dbReference type="Pfam" id="PF19307">
    <property type="entry name" value="SrpI-like"/>
    <property type="match status" value="1"/>
</dbReference>
<dbReference type="InterPro" id="IPR000595">
    <property type="entry name" value="cNMP-bd_dom"/>
</dbReference>
<sequence length="442" mass="48748">PLTTTTKTPPQMRGITPRWLLSQLPWVEVPAGSYRVNRRLTYTLGDGKLSFYTTGARVHVIPAELTEIALLRGFSDETALAALAEAFEQREYEPGDTLFTAGTPRDTLILLAHGKITRHSTGPYGDDLHLGTATDGDHFGEELLGPDPGTWTYTARAATRVTTLALPATTYARLNGRCETLRTHITHTLAQPRKPQNAKGEAAIDLAAGHDGEPLLPGTYVDYDPAPREYDLAVAQTLLRVHNRVTDLYNHPHNQLHQQLRLTIEALRERQEHELINNTDFGLLHNTDLKHRLTTRTGPPTPLDLDDLLSRRRKTRLFLAHPHAIAAFGRECTARRIYPDTITLNGKPHTAWRGVPILPCDKLPISPTGTTTILAMRTGENDAGVIGLRPKTLPDQHQPGINVRFMGTNDQAITSYLVSAYHSAAVLVPDALGALDDVQIGR</sequence>
<dbReference type="CDD" id="cd00038">
    <property type="entry name" value="CAP_ED"/>
    <property type="match status" value="1"/>
</dbReference>
<dbReference type="InterPro" id="IPR045641">
    <property type="entry name" value="SrpI-like"/>
</dbReference>
<feature type="domain" description="Cyclic nucleotide-binding" evidence="1">
    <location>
        <begin position="76"/>
        <end position="192"/>
    </location>
</feature>
<dbReference type="SUPFAM" id="SSF51206">
    <property type="entry name" value="cAMP-binding domain-like"/>
    <property type="match status" value="1"/>
</dbReference>
<dbReference type="Pfam" id="PF00027">
    <property type="entry name" value="cNMP_binding"/>
    <property type="match status" value="1"/>
</dbReference>
<dbReference type="InterPro" id="IPR050397">
    <property type="entry name" value="Env_Response_Regulators"/>
</dbReference>